<dbReference type="EMBL" id="WLZY01000004">
    <property type="protein sequence ID" value="NDL58309.1"/>
    <property type="molecule type" value="Genomic_DNA"/>
</dbReference>
<dbReference type="InterPro" id="IPR051534">
    <property type="entry name" value="CBASS_pafABC_assoc_protein"/>
</dbReference>
<accession>A0A7K3M4S0</accession>
<evidence type="ECO:0000313" key="6">
    <source>
        <dbReference type="Proteomes" id="UP000460435"/>
    </source>
</evidence>
<dbReference type="Pfam" id="PF13280">
    <property type="entry name" value="WYL"/>
    <property type="match status" value="1"/>
</dbReference>
<dbReference type="Proteomes" id="UP000460435">
    <property type="component" value="Unassembled WGS sequence"/>
</dbReference>
<name>A0A7K3M4S0_9ACTN</name>
<dbReference type="RefSeq" id="WP_162450971.1">
    <property type="nucleotide sequence ID" value="NZ_WLZY01000004.1"/>
</dbReference>
<evidence type="ECO:0000313" key="5">
    <source>
        <dbReference type="EMBL" id="NDL58309.1"/>
    </source>
</evidence>
<dbReference type="Pfam" id="PF08279">
    <property type="entry name" value="HTH_11"/>
    <property type="match status" value="1"/>
</dbReference>
<dbReference type="GO" id="GO:0003677">
    <property type="term" value="F:DNA binding"/>
    <property type="evidence" value="ECO:0007669"/>
    <property type="project" value="UniProtKB-KW"/>
</dbReference>
<reference evidence="5 6" key="1">
    <citation type="submission" date="2019-11" db="EMBL/GenBank/DDBJ databases">
        <authorList>
            <person name="Li X.-J."/>
            <person name="Feng X.-M."/>
        </authorList>
    </citation>
    <scope>NUCLEOTIDE SEQUENCE [LARGE SCALE GENOMIC DNA]</scope>
    <source>
        <strain evidence="5 6">XMNu-373</strain>
    </source>
</reference>
<sequence length="323" mass="35863">MLETSARLLRLLSLLQTRREWRGPDLAARLDVSTRTVRNDIEKLRTLGYPVESTPGAAGGYQLGAGAEMPPLLLDDDEAVAVAVGLRTAAAGAVEGIEETSIRALAKLEQVLPSRLRRRVNALQTFTVSVPYDSPAPTVHSETLTVLAAASRDHERVRFGYRSHNGEETRRSVEPYRLVRWGRRWYLVAWDLDRSDWRTFRIDRVATCTPVGARFAPRPLPDDDIAAYVARQVSVAPRRYHAKVRLHAPLEAMRQRLNPAVGTLEEIDSNTCVLSTSNDSLGDLAVYIGLVGVDFEVIEPVELIEHFRTLSARYGRASSAGGR</sequence>
<feature type="domain" description="HTH deoR-type" evidence="4">
    <location>
        <begin position="4"/>
        <end position="59"/>
    </location>
</feature>
<dbReference type="InterPro" id="IPR013196">
    <property type="entry name" value="HTH_11"/>
</dbReference>
<dbReference type="AlphaFoldDB" id="A0A7K3M4S0"/>
<dbReference type="InterPro" id="IPR026881">
    <property type="entry name" value="WYL_dom"/>
</dbReference>
<dbReference type="InterPro" id="IPR036388">
    <property type="entry name" value="WH-like_DNA-bd_sf"/>
</dbReference>
<organism evidence="5 6">
    <name type="scientific">Phytoactinopolyspora mesophila</name>
    <dbReference type="NCBI Taxonomy" id="2650750"/>
    <lineage>
        <taxon>Bacteria</taxon>
        <taxon>Bacillati</taxon>
        <taxon>Actinomycetota</taxon>
        <taxon>Actinomycetes</taxon>
        <taxon>Jiangellales</taxon>
        <taxon>Jiangellaceae</taxon>
        <taxon>Phytoactinopolyspora</taxon>
    </lineage>
</organism>
<dbReference type="PANTHER" id="PTHR34580">
    <property type="match status" value="1"/>
</dbReference>
<dbReference type="SUPFAM" id="SSF46785">
    <property type="entry name" value="Winged helix' DNA-binding domain"/>
    <property type="match status" value="1"/>
</dbReference>
<dbReference type="PROSITE" id="PS00894">
    <property type="entry name" value="HTH_DEOR_1"/>
    <property type="match status" value="1"/>
</dbReference>
<dbReference type="InterPro" id="IPR036390">
    <property type="entry name" value="WH_DNA-bd_sf"/>
</dbReference>
<proteinExistence type="predicted"/>
<keyword evidence="1" id="KW-0805">Transcription regulation</keyword>
<dbReference type="PANTHER" id="PTHR34580:SF3">
    <property type="entry name" value="PROTEIN PAFB"/>
    <property type="match status" value="1"/>
</dbReference>
<dbReference type="InterPro" id="IPR057727">
    <property type="entry name" value="WCX_dom"/>
</dbReference>
<keyword evidence="2" id="KW-0238">DNA-binding</keyword>
<dbReference type="Gene3D" id="1.10.10.10">
    <property type="entry name" value="Winged helix-like DNA-binding domain superfamily/Winged helix DNA-binding domain"/>
    <property type="match status" value="1"/>
</dbReference>
<dbReference type="PROSITE" id="PS51000">
    <property type="entry name" value="HTH_DEOR_2"/>
    <property type="match status" value="1"/>
</dbReference>
<evidence type="ECO:0000259" key="4">
    <source>
        <dbReference type="PROSITE" id="PS51000"/>
    </source>
</evidence>
<evidence type="ECO:0000256" key="2">
    <source>
        <dbReference type="ARBA" id="ARBA00023125"/>
    </source>
</evidence>
<dbReference type="InterPro" id="IPR018356">
    <property type="entry name" value="Tscrpt_reg_HTH_DeoR_CS"/>
</dbReference>
<keyword evidence="6" id="KW-1185">Reference proteome</keyword>
<comment type="caution">
    <text evidence="5">The sequence shown here is derived from an EMBL/GenBank/DDBJ whole genome shotgun (WGS) entry which is preliminary data.</text>
</comment>
<gene>
    <name evidence="5" type="ORF">F7O44_14640</name>
</gene>
<evidence type="ECO:0000256" key="3">
    <source>
        <dbReference type="ARBA" id="ARBA00023163"/>
    </source>
</evidence>
<dbReference type="Pfam" id="PF25583">
    <property type="entry name" value="WCX"/>
    <property type="match status" value="1"/>
</dbReference>
<protein>
    <submittedName>
        <fullName evidence="5">WYL domain-containing protein</fullName>
    </submittedName>
</protein>
<dbReference type="PROSITE" id="PS52050">
    <property type="entry name" value="WYL"/>
    <property type="match status" value="1"/>
</dbReference>
<dbReference type="GO" id="GO:0003700">
    <property type="term" value="F:DNA-binding transcription factor activity"/>
    <property type="evidence" value="ECO:0007669"/>
    <property type="project" value="InterPro"/>
</dbReference>
<dbReference type="InterPro" id="IPR001034">
    <property type="entry name" value="DeoR_HTH"/>
</dbReference>
<keyword evidence="3" id="KW-0804">Transcription</keyword>
<evidence type="ECO:0000256" key="1">
    <source>
        <dbReference type="ARBA" id="ARBA00023015"/>
    </source>
</evidence>